<keyword evidence="6" id="KW-1185">Reference proteome</keyword>
<keyword evidence="3" id="KW-0413">Isomerase</keyword>
<evidence type="ECO:0000313" key="5">
    <source>
        <dbReference type="EMBL" id="OHU88747.1"/>
    </source>
</evidence>
<dbReference type="Proteomes" id="UP000179786">
    <property type="component" value="Unassembled WGS sequence"/>
</dbReference>
<protein>
    <recommendedName>
        <fullName evidence="1">peptidylprolyl isomerase</fullName>
        <ecNumber evidence="1">5.2.1.8</ecNumber>
    </recommendedName>
</protein>
<proteinExistence type="predicted"/>
<comment type="caution">
    <text evidence="5">The sequence shown here is derived from an EMBL/GenBank/DDBJ whole genome shotgun (WGS) entry which is preliminary data.</text>
</comment>
<evidence type="ECO:0000313" key="6">
    <source>
        <dbReference type="Proteomes" id="UP000179786"/>
    </source>
</evidence>
<dbReference type="STRING" id="1859457.BET10_18135"/>
<feature type="domain" description="PPIase cyclophilin-type" evidence="4">
    <location>
        <begin position="55"/>
        <end position="230"/>
    </location>
</feature>
<gene>
    <name evidence="5" type="ORF">BET10_18135</name>
</gene>
<dbReference type="Gene3D" id="2.40.100.10">
    <property type="entry name" value="Cyclophilin-like"/>
    <property type="match status" value="1"/>
</dbReference>
<dbReference type="InterPro" id="IPR029000">
    <property type="entry name" value="Cyclophilin-like_dom_sf"/>
</dbReference>
<evidence type="ECO:0000256" key="3">
    <source>
        <dbReference type="ARBA" id="ARBA00023235"/>
    </source>
</evidence>
<dbReference type="SUPFAM" id="SSF50891">
    <property type="entry name" value="Cyclophilin-like"/>
    <property type="match status" value="1"/>
</dbReference>
<name>A0A1S1ML75_9GAMM</name>
<evidence type="ECO:0000256" key="2">
    <source>
        <dbReference type="ARBA" id="ARBA00023110"/>
    </source>
</evidence>
<organism evidence="5 6">
    <name type="scientific">Pseudoalteromonas amylolytica</name>
    <dbReference type="NCBI Taxonomy" id="1859457"/>
    <lineage>
        <taxon>Bacteria</taxon>
        <taxon>Pseudomonadati</taxon>
        <taxon>Pseudomonadota</taxon>
        <taxon>Gammaproteobacteria</taxon>
        <taxon>Alteromonadales</taxon>
        <taxon>Pseudoalteromonadaceae</taxon>
        <taxon>Pseudoalteromonas</taxon>
    </lineage>
</organism>
<dbReference type="PROSITE" id="PS50072">
    <property type="entry name" value="CSA_PPIASE_2"/>
    <property type="match status" value="1"/>
</dbReference>
<dbReference type="InterPro" id="IPR044666">
    <property type="entry name" value="Cyclophilin_A-like"/>
</dbReference>
<dbReference type="PANTHER" id="PTHR45625:SF4">
    <property type="entry name" value="PEPTIDYLPROLYL ISOMERASE DOMAIN AND WD REPEAT-CONTAINING PROTEIN 1"/>
    <property type="match status" value="1"/>
</dbReference>
<dbReference type="RefSeq" id="WP_070986659.1">
    <property type="nucleotide sequence ID" value="NZ_MKJU01000030.1"/>
</dbReference>
<dbReference type="AlphaFoldDB" id="A0A1S1ML75"/>
<dbReference type="InterPro" id="IPR002130">
    <property type="entry name" value="Cyclophilin-type_PPIase_dom"/>
</dbReference>
<keyword evidence="2" id="KW-0697">Rotamase</keyword>
<dbReference type="Pfam" id="PF00160">
    <property type="entry name" value="Pro_isomerase"/>
    <property type="match status" value="1"/>
</dbReference>
<evidence type="ECO:0000256" key="1">
    <source>
        <dbReference type="ARBA" id="ARBA00013194"/>
    </source>
</evidence>
<accession>A0A1S1ML75</accession>
<dbReference type="CDD" id="cd00317">
    <property type="entry name" value="cyclophilin"/>
    <property type="match status" value="1"/>
</dbReference>
<dbReference type="PANTHER" id="PTHR45625">
    <property type="entry name" value="PEPTIDYL-PROLYL CIS-TRANS ISOMERASE-RELATED"/>
    <property type="match status" value="1"/>
</dbReference>
<dbReference type="GO" id="GO:0003755">
    <property type="term" value="F:peptidyl-prolyl cis-trans isomerase activity"/>
    <property type="evidence" value="ECO:0007669"/>
    <property type="project" value="UniProtKB-KW"/>
</dbReference>
<sequence length="289" mass="32354">MPIYRYLAIGMLTLPAMQVDANELKAPHEIVAQASDSAWRVVDIENVLKIQLVTGALYVELNPLLAPLHVDNIKQLARERFYDGLSVYRFVEGFVAQGGDESAKKQPLKAKKQLTAEFIYKSKAPLNITTLDMVDGYAQRTGFLNGFAVAQNESGTHTWQTHCTGAFAMAREDAPNSGGTEFYVTLTPQRYLDQNTTVFGQVLHGMEHIQKLDRKPESNKEFNPITSVKVLADISKEDKLRFKVFNTDTNDFKALIAARKNRPEAWFVAKPDYADVCAIKVPVHSFIAD</sequence>
<reference evidence="5 6" key="1">
    <citation type="submission" date="2016-09" db="EMBL/GenBank/DDBJ databases">
        <title>Pseudoalteromonas amylolytica sp. nov., isolated from the surface seawater.</title>
        <authorList>
            <person name="Wu Y.-H."/>
            <person name="Cheng H."/>
            <person name="Jin X.-B."/>
            <person name="Wang C.-S."/>
            <person name="Xu X.-W."/>
        </authorList>
    </citation>
    <scope>NUCLEOTIDE SEQUENCE [LARGE SCALE GENOMIC DNA]</scope>
    <source>
        <strain evidence="5 6">JW1</strain>
    </source>
</reference>
<evidence type="ECO:0000259" key="4">
    <source>
        <dbReference type="PROSITE" id="PS50072"/>
    </source>
</evidence>
<dbReference type="EMBL" id="MKJU01000030">
    <property type="protein sequence ID" value="OHU88747.1"/>
    <property type="molecule type" value="Genomic_DNA"/>
</dbReference>
<dbReference type="EC" id="5.2.1.8" evidence="1"/>